<dbReference type="PANTHER" id="PTHR46630">
    <property type="entry name" value="TETRATRICOPEPTIDE REPEAT PROTEIN 29"/>
    <property type="match status" value="1"/>
</dbReference>
<evidence type="ECO:0000313" key="9">
    <source>
        <dbReference type="Proteomes" id="UP000294746"/>
    </source>
</evidence>
<name>A0A4R2RWZ4_9BACL</name>
<evidence type="ECO:0000256" key="3">
    <source>
        <dbReference type="ARBA" id="ARBA00022737"/>
    </source>
</evidence>
<dbReference type="SMART" id="SM00028">
    <property type="entry name" value="TPR"/>
    <property type="match status" value="4"/>
</dbReference>
<proteinExistence type="inferred from homology"/>
<protein>
    <submittedName>
        <fullName evidence="8">Tetratricopeptide repeat protein</fullName>
    </submittedName>
</protein>
<dbReference type="PROSITE" id="PS50943">
    <property type="entry name" value="HTH_CROC1"/>
    <property type="match status" value="1"/>
</dbReference>
<comment type="subcellular location">
    <subcellularLocation>
        <location evidence="1">Cytoplasm</location>
    </subcellularLocation>
</comment>
<dbReference type="InterPro" id="IPR019734">
    <property type="entry name" value="TPR_rpt"/>
</dbReference>
<dbReference type="SUPFAM" id="SSF47413">
    <property type="entry name" value="lambda repressor-like DNA-binding domains"/>
    <property type="match status" value="1"/>
</dbReference>
<evidence type="ECO:0000256" key="1">
    <source>
        <dbReference type="ARBA" id="ARBA00004496"/>
    </source>
</evidence>
<dbReference type="InterPro" id="IPR001387">
    <property type="entry name" value="Cro/C1-type_HTH"/>
</dbReference>
<dbReference type="GO" id="GO:0003677">
    <property type="term" value="F:DNA binding"/>
    <property type="evidence" value="ECO:0007669"/>
    <property type="project" value="InterPro"/>
</dbReference>
<keyword evidence="2" id="KW-0963">Cytoplasm</keyword>
<feature type="repeat" description="TPR" evidence="6">
    <location>
        <begin position="325"/>
        <end position="358"/>
    </location>
</feature>
<dbReference type="CDD" id="cd00093">
    <property type="entry name" value="HTH_XRE"/>
    <property type="match status" value="1"/>
</dbReference>
<feature type="domain" description="HTH cro/C1-type" evidence="7">
    <location>
        <begin position="14"/>
        <end position="68"/>
    </location>
</feature>
<accession>A0A4R2RWZ4</accession>
<dbReference type="EMBL" id="SLXV01000048">
    <property type="protein sequence ID" value="TCP63655.1"/>
    <property type="molecule type" value="Genomic_DNA"/>
</dbReference>
<dbReference type="Proteomes" id="UP000294746">
    <property type="component" value="Unassembled WGS sequence"/>
</dbReference>
<organism evidence="8 9">
    <name type="scientific">Baia soyae</name>
    <dbReference type="NCBI Taxonomy" id="1544746"/>
    <lineage>
        <taxon>Bacteria</taxon>
        <taxon>Bacillati</taxon>
        <taxon>Bacillota</taxon>
        <taxon>Bacilli</taxon>
        <taxon>Bacillales</taxon>
        <taxon>Thermoactinomycetaceae</taxon>
        <taxon>Baia</taxon>
    </lineage>
</organism>
<reference evidence="8 9" key="1">
    <citation type="submission" date="2019-03" db="EMBL/GenBank/DDBJ databases">
        <title>Genomic Encyclopedia of Type Strains, Phase IV (KMG-IV): sequencing the most valuable type-strain genomes for metagenomic binning, comparative biology and taxonomic classification.</title>
        <authorList>
            <person name="Goeker M."/>
        </authorList>
    </citation>
    <scope>NUCLEOTIDE SEQUENCE [LARGE SCALE GENOMIC DNA]</scope>
    <source>
        <strain evidence="8 9">DSM 46831</strain>
    </source>
</reference>
<evidence type="ECO:0000256" key="2">
    <source>
        <dbReference type="ARBA" id="ARBA00022490"/>
    </source>
</evidence>
<gene>
    <name evidence="8" type="ORF">EDD57_14820</name>
</gene>
<keyword evidence="4 6" id="KW-0802">TPR repeat</keyword>
<evidence type="ECO:0000256" key="5">
    <source>
        <dbReference type="ARBA" id="ARBA00038253"/>
    </source>
</evidence>
<dbReference type="OrthoDB" id="252257at2"/>
<dbReference type="InterPro" id="IPR051476">
    <property type="entry name" value="Bac_ResReg_Asp_Phosphatase"/>
</dbReference>
<dbReference type="AlphaFoldDB" id="A0A4R2RWZ4"/>
<keyword evidence="9" id="KW-1185">Reference proteome</keyword>
<dbReference type="InterPro" id="IPR011990">
    <property type="entry name" value="TPR-like_helical_dom_sf"/>
</dbReference>
<keyword evidence="3" id="KW-0677">Repeat</keyword>
<dbReference type="PROSITE" id="PS50005">
    <property type="entry name" value="TPR"/>
    <property type="match status" value="1"/>
</dbReference>
<dbReference type="SUPFAM" id="SSF48452">
    <property type="entry name" value="TPR-like"/>
    <property type="match status" value="2"/>
</dbReference>
<evidence type="ECO:0000256" key="4">
    <source>
        <dbReference type="ARBA" id="ARBA00022803"/>
    </source>
</evidence>
<comment type="similarity">
    <text evidence="5">Belongs to the Rap family.</text>
</comment>
<dbReference type="Gene3D" id="1.25.40.10">
    <property type="entry name" value="Tetratricopeptide repeat domain"/>
    <property type="match status" value="2"/>
</dbReference>
<evidence type="ECO:0000313" key="8">
    <source>
        <dbReference type="EMBL" id="TCP63655.1"/>
    </source>
</evidence>
<evidence type="ECO:0000259" key="7">
    <source>
        <dbReference type="PROSITE" id="PS50943"/>
    </source>
</evidence>
<comment type="caution">
    <text evidence="8">The sequence shown here is derived from an EMBL/GenBank/DDBJ whole genome shotgun (WGS) entry which is preliminary data.</text>
</comment>
<sequence>MALILVNDRLAQAIKEARIARKMHQDDVSIETGISSSHLYNIEKGYFRIDRDKVQKLCDLYKLNLENFLNEEVAPIELDISQYIKLIEWELTQNPSKAMEHLRQIESQQVHLFGKNAILEMYVNYIRAKYSKMNEQYDLAIKHYNAVIKIATESGESLHHNMIAASYFGISQILHRQNKLLQALQVVQLGIQNFVPDGERSYNYVLFRINQASILEKMDRDHEALNLIEKYWTDRSYLDFSDARLNLYQIKTEILIKQERFQEAVSIAQEGFELARLDGNVDRVFEFLSSIGYSFARLGNLQIAKVYFEEANQLQSKLKRKVLASTTYIHLAKIYLLQERFEDAKQHLEIALTLSQNDEYYYAKALTAMGEAHYHQEKMESALQYLDTAWRIATRLNLDNMVRYTLTLLLDISHHLKTSIHEEYLESFRSTFIKPTTQGGIGMFGFVNDPPDN</sequence>
<evidence type="ECO:0000256" key="6">
    <source>
        <dbReference type="PROSITE-ProRule" id="PRU00339"/>
    </source>
</evidence>
<dbReference type="RefSeq" id="WP_131849769.1">
    <property type="nucleotide sequence ID" value="NZ_SLXV01000048.1"/>
</dbReference>
<dbReference type="GO" id="GO:0005737">
    <property type="term" value="C:cytoplasm"/>
    <property type="evidence" value="ECO:0007669"/>
    <property type="project" value="UniProtKB-SubCell"/>
</dbReference>
<dbReference type="PANTHER" id="PTHR46630:SF1">
    <property type="entry name" value="TETRATRICOPEPTIDE REPEAT PROTEIN 29"/>
    <property type="match status" value="1"/>
</dbReference>
<dbReference type="Gene3D" id="1.10.260.40">
    <property type="entry name" value="lambda repressor-like DNA-binding domains"/>
    <property type="match status" value="1"/>
</dbReference>
<dbReference type="InterPro" id="IPR010982">
    <property type="entry name" value="Lambda_DNA-bd_dom_sf"/>
</dbReference>
<dbReference type="SMART" id="SM00530">
    <property type="entry name" value="HTH_XRE"/>
    <property type="match status" value="1"/>
</dbReference>
<dbReference type="Pfam" id="PF12844">
    <property type="entry name" value="HTH_19"/>
    <property type="match status" value="1"/>
</dbReference>
<dbReference type="Pfam" id="PF13424">
    <property type="entry name" value="TPR_12"/>
    <property type="match status" value="1"/>
</dbReference>